<sequence>MLEEEPQENAVFSFAAHVDDVPIYMGNLAVGVNRASGQIISYMGLEDHPSVFISVPRQPAVSFQKALERYAAELEIRLEWFYQYKGERDAENQAETADNSPAPHKQPSGVCGETSEIHHRDKGIRYTLIYRPHFPNGEIRFIDAMTGEPIRERNKR</sequence>
<proteinExistence type="predicted"/>
<dbReference type="EMBL" id="LZRT01000101">
    <property type="protein sequence ID" value="OUM85513.1"/>
    <property type="molecule type" value="Genomic_DNA"/>
</dbReference>
<evidence type="ECO:0000313" key="3">
    <source>
        <dbReference type="Proteomes" id="UP000196475"/>
    </source>
</evidence>
<evidence type="ECO:0000313" key="2">
    <source>
        <dbReference type="EMBL" id="OUM85513.1"/>
    </source>
</evidence>
<dbReference type="Proteomes" id="UP000196475">
    <property type="component" value="Unassembled WGS sequence"/>
</dbReference>
<gene>
    <name evidence="2" type="ORF">BAA01_10620</name>
</gene>
<protein>
    <submittedName>
        <fullName evidence="2">Uncharacterized protein</fullName>
    </submittedName>
</protein>
<accession>A0A1Y3PDX6</accession>
<comment type="caution">
    <text evidence="2">The sequence shown here is derived from an EMBL/GenBank/DDBJ whole genome shotgun (WGS) entry which is preliminary data.</text>
</comment>
<name>A0A1Y3PDX6_9BACI</name>
<dbReference type="AlphaFoldDB" id="A0A1Y3PDX6"/>
<evidence type="ECO:0000256" key="1">
    <source>
        <dbReference type="SAM" id="MobiDB-lite"/>
    </source>
</evidence>
<reference evidence="3" key="1">
    <citation type="submission" date="2016-06" db="EMBL/GenBank/DDBJ databases">
        <authorList>
            <person name="Nascimento L."/>
            <person name="Pereira R.V."/>
            <person name="Martins L.F."/>
            <person name="Quaggio R.B."/>
            <person name="Silva A.M."/>
            <person name="Setubal J.C."/>
        </authorList>
    </citation>
    <scope>NUCLEOTIDE SEQUENCE [LARGE SCALE GENOMIC DNA]</scope>
</reference>
<feature type="region of interest" description="Disordered" evidence="1">
    <location>
        <begin position="91"/>
        <end position="116"/>
    </location>
</feature>
<organism evidence="2 3">
    <name type="scientific">Bacillus thermozeamaize</name>
    <dbReference type="NCBI Taxonomy" id="230954"/>
    <lineage>
        <taxon>Bacteria</taxon>
        <taxon>Bacillati</taxon>
        <taxon>Bacillota</taxon>
        <taxon>Bacilli</taxon>
        <taxon>Bacillales</taxon>
        <taxon>Bacillaceae</taxon>
        <taxon>Bacillus</taxon>
    </lineage>
</organism>